<reference evidence="1" key="2">
    <citation type="submission" date="2020-09" db="EMBL/GenBank/DDBJ databases">
        <authorList>
            <person name="Sun Q."/>
            <person name="Kim S."/>
        </authorList>
    </citation>
    <scope>NUCLEOTIDE SEQUENCE</scope>
    <source>
        <strain evidence="1">KCTC 32020</strain>
    </source>
</reference>
<dbReference type="PANTHER" id="PTHR31299">
    <property type="entry name" value="ESTERASE, PUTATIVE (AFU_ORTHOLOGUE AFUA_1G05850)-RELATED"/>
    <property type="match status" value="1"/>
</dbReference>
<dbReference type="PANTHER" id="PTHR31299:SF0">
    <property type="entry name" value="ESTERASE, PUTATIVE (AFU_ORTHOLOGUE AFUA_1G05850)-RELATED"/>
    <property type="match status" value="1"/>
</dbReference>
<dbReference type="EMBL" id="BNCF01000010">
    <property type="protein sequence ID" value="GHE36902.1"/>
    <property type="molecule type" value="Genomic_DNA"/>
</dbReference>
<keyword evidence="2" id="KW-1185">Reference proteome</keyword>
<proteinExistence type="predicted"/>
<dbReference type="SUPFAM" id="SSF159501">
    <property type="entry name" value="EreA/ChaN-like"/>
    <property type="match status" value="1"/>
</dbReference>
<accession>A0A918Z4B7</accession>
<comment type="caution">
    <text evidence="1">The sequence shown here is derived from an EMBL/GenBank/DDBJ whole genome shotgun (WGS) entry which is preliminary data.</text>
</comment>
<evidence type="ECO:0008006" key="3">
    <source>
        <dbReference type="Google" id="ProtNLM"/>
    </source>
</evidence>
<sequence length="332" mass="38278">MWRNRAMCDFVQWLREHNRRTQGDVGLYGLDLYSLYRSADAVVGYLERTAPEHAATARRLLSCLDHVRDPQDYGYEAAAGLRQSCNAAIRRLIDDLARRADSLARTDAAALDAHFEAERNAHVVLRAEAYYRAMFDDRVHTWNLRDAHMVDTALALRRHLRMRGREGRIVIWAHNSHLGDARATEMGEHGEWNIGQLLREQIGAGRTLLVGFTTYTGHVTAAREWDQPPERRWVRPARRDSYEHAFHASGLDRFFLPLSQERGRTLGGPLLERAIGVVYRPESERASHYFDARLGEQFDAVFHLDETTAVEPLDIHERWVRHETPETYPFGV</sequence>
<organism evidence="1 2">
    <name type="scientific">Vulcaniibacterium thermophilum</name>
    <dbReference type="NCBI Taxonomy" id="1169913"/>
    <lineage>
        <taxon>Bacteria</taxon>
        <taxon>Pseudomonadati</taxon>
        <taxon>Pseudomonadota</taxon>
        <taxon>Gammaproteobacteria</taxon>
        <taxon>Lysobacterales</taxon>
        <taxon>Lysobacteraceae</taxon>
        <taxon>Vulcaniibacterium</taxon>
    </lineage>
</organism>
<dbReference type="GO" id="GO:0046677">
    <property type="term" value="P:response to antibiotic"/>
    <property type="evidence" value="ECO:0007669"/>
    <property type="project" value="InterPro"/>
</dbReference>
<dbReference type="Proteomes" id="UP000636453">
    <property type="component" value="Unassembled WGS sequence"/>
</dbReference>
<dbReference type="Gene3D" id="3.30.1870.10">
    <property type="entry name" value="EreA-like, domain 2"/>
    <property type="match status" value="1"/>
</dbReference>
<reference evidence="1" key="1">
    <citation type="journal article" date="2014" name="Int. J. Syst. Evol. Microbiol.">
        <title>Complete genome sequence of Corynebacterium casei LMG S-19264T (=DSM 44701T), isolated from a smear-ripened cheese.</title>
        <authorList>
            <consortium name="US DOE Joint Genome Institute (JGI-PGF)"/>
            <person name="Walter F."/>
            <person name="Albersmeier A."/>
            <person name="Kalinowski J."/>
            <person name="Ruckert C."/>
        </authorList>
    </citation>
    <scope>NUCLEOTIDE SEQUENCE</scope>
    <source>
        <strain evidence="1">KCTC 32020</strain>
    </source>
</reference>
<evidence type="ECO:0000313" key="1">
    <source>
        <dbReference type="EMBL" id="GHE36902.1"/>
    </source>
</evidence>
<dbReference type="Gene3D" id="3.40.1660.10">
    <property type="entry name" value="EreA-like (biosynthetic domain)"/>
    <property type="match status" value="1"/>
</dbReference>
<dbReference type="AlphaFoldDB" id="A0A918Z4B7"/>
<evidence type="ECO:0000313" key="2">
    <source>
        <dbReference type="Proteomes" id="UP000636453"/>
    </source>
</evidence>
<dbReference type="InterPro" id="IPR052036">
    <property type="entry name" value="Hydrolase/PRTase-associated"/>
</dbReference>
<name>A0A918Z4B7_9GAMM</name>
<protein>
    <recommendedName>
        <fullName evidence="3">Erythromycin esterase</fullName>
    </recommendedName>
</protein>
<gene>
    <name evidence="1" type="ORF">GCM10007167_18800</name>
</gene>
<dbReference type="PIRSF" id="PIRSF036794">
    <property type="entry name" value="UCP_erythr_ester"/>
    <property type="match status" value="1"/>
</dbReference>
<dbReference type="CDD" id="cd14728">
    <property type="entry name" value="Ere-like"/>
    <property type="match status" value="1"/>
</dbReference>
<dbReference type="Pfam" id="PF05139">
    <property type="entry name" value="Erythro_esteras"/>
    <property type="match status" value="1"/>
</dbReference>
<dbReference type="InterPro" id="IPR014622">
    <property type="entry name" value="UCP036794_erythomycin"/>
</dbReference>
<dbReference type="InterPro" id="IPR007815">
    <property type="entry name" value="Emycin_Estase"/>
</dbReference>